<dbReference type="GO" id="GO:0016020">
    <property type="term" value="C:membrane"/>
    <property type="evidence" value="ECO:0007669"/>
    <property type="project" value="InterPro"/>
</dbReference>
<feature type="transmembrane region" description="Helical" evidence="2">
    <location>
        <begin position="657"/>
        <end position="677"/>
    </location>
</feature>
<name>A0A5A8C3H3_CAFRO</name>
<evidence type="ECO:0000313" key="4">
    <source>
        <dbReference type="EMBL" id="KAA0147533.1"/>
    </source>
</evidence>
<evidence type="ECO:0000256" key="2">
    <source>
        <dbReference type="SAM" id="Phobius"/>
    </source>
</evidence>
<feature type="transmembrane region" description="Helical" evidence="2">
    <location>
        <begin position="1025"/>
        <end position="1048"/>
    </location>
</feature>
<proteinExistence type="predicted"/>
<dbReference type="GO" id="GO:0007156">
    <property type="term" value="P:homophilic cell adhesion via plasma membrane adhesion molecules"/>
    <property type="evidence" value="ECO:0007669"/>
    <property type="project" value="InterPro"/>
</dbReference>
<keyword evidence="2" id="KW-0472">Membrane</keyword>
<evidence type="ECO:0000256" key="1">
    <source>
        <dbReference type="SAM" id="MobiDB-lite"/>
    </source>
</evidence>
<dbReference type="PROSITE" id="PS50268">
    <property type="entry name" value="CADHERIN_2"/>
    <property type="match status" value="1"/>
</dbReference>
<comment type="caution">
    <text evidence="4">The sequence shown here is derived from an EMBL/GenBank/DDBJ whole genome shotgun (WGS) entry which is preliminary data.</text>
</comment>
<reference evidence="4 5" key="1">
    <citation type="submission" date="2019-07" db="EMBL/GenBank/DDBJ databases">
        <title>Genomes of Cafeteria roenbergensis.</title>
        <authorList>
            <person name="Fischer M.G."/>
            <person name="Hackl T."/>
            <person name="Roman M."/>
        </authorList>
    </citation>
    <scope>NUCLEOTIDE SEQUENCE [LARGE SCALE GENOMIC DNA]</scope>
    <source>
        <strain evidence="4 5">BVI</strain>
    </source>
</reference>
<evidence type="ECO:0000313" key="5">
    <source>
        <dbReference type="Proteomes" id="UP000323011"/>
    </source>
</evidence>
<dbReference type="InterPro" id="IPR002126">
    <property type="entry name" value="Cadherin-like_dom"/>
</dbReference>
<organism evidence="4 5">
    <name type="scientific">Cafeteria roenbergensis</name>
    <name type="common">Marine flagellate</name>
    <dbReference type="NCBI Taxonomy" id="33653"/>
    <lineage>
        <taxon>Eukaryota</taxon>
        <taxon>Sar</taxon>
        <taxon>Stramenopiles</taxon>
        <taxon>Bigyra</taxon>
        <taxon>Opalozoa</taxon>
        <taxon>Bicosoecida</taxon>
        <taxon>Cafeteriaceae</taxon>
        <taxon>Cafeteria</taxon>
    </lineage>
</organism>
<gene>
    <name evidence="4" type="ORF">FNF29_07278</name>
</gene>
<accession>A0A5A8C3H3</accession>
<keyword evidence="2" id="KW-1133">Transmembrane helix</keyword>
<feature type="region of interest" description="Disordered" evidence="1">
    <location>
        <begin position="459"/>
        <end position="488"/>
    </location>
</feature>
<feature type="transmembrane region" description="Helical" evidence="2">
    <location>
        <begin position="625"/>
        <end position="645"/>
    </location>
</feature>
<dbReference type="Proteomes" id="UP000323011">
    <property type="component" value="Unassembled WGS sequence"/>
</dbReference>
<dbReference type="AlphaFoldDB" id="A0A5A8C3H3"/>
<dbReference type="EMBL" id="VLTN01000065">
    <property type="protein sequence ID" value="KAA0147533.1"/>
    <property type="molecule type" value="Genomic_DNA"/>
</dbReference>
<feature type="domain" description="Cadherin" evidence="3">
    <location>
        <begin position="39"/>
        <end position="155"/>
    </location>
</feature>
<keyword evidence="2" id="KW-0812">Transmembrane</keyword>
<evidence type="ECO:0000259" key="3">
    <source>
        <dbReference type="PROSITE" id="PS50268"/>
    </source>
</evidence>
<sequence length="1185" mass="123107">MLLRPDSQACHVDCSEGFTAVPGRRVCVPSVPLLRPEFTSQIATLSVNETASPGDYVLADLGNFSNAAAMLAAGDPVAFSLVPSGISPETRFVLPDPSVLRIAVGPSDRRQPLDYEDEALPNPAVLTVRADALSGAHATASLIVEVLDVQEQPLLLAAPNDIMSVAQRRMVHGEFSTVRLPVQDIFQDRDLADQADGQPGMDSLGYEVSWLNPAISAYESLDELSANLFNYTLSVVSPSKLPFRGELVFSGTPLYGPPLRLQSPSPQSPRASTLQLRVIARDRANSVAIAYVSIEVEVAGCTVPSAAWHAVSHPHGNYNPFASLPRPVCVFPDIPLSPASAGGERVRVRLPAPGGDPEGAGAVELTAAAGVTALQGSGGGEITSIRVRGGFAAASALRSFEASDSKAANVLVDAAVLLGPAGATFDPPLALRLYIGQLPPDTSAVILLASSPYSTYRVSTRSPSSALDEETGPTGTLSADSDLASAPGPGMRPLVVPVGNGILLRFSSLHPDPGLYLVDLVADRASSRLAFPVLCGLLASVYFGTLGADIETQRAQPNATTSAPVAARLLQSGGGGAAGGEQQPAGDGTEAASPFWYEASIACYAVCALGVLTATSAYQSPAARAIGFALAGAALAVFATLLGALDTSRRSAATLTALYSAATVMSAAVLIAAWDMVELLCWSRQPWQAEVDFSKGCRLHVAALLRGRPGHAGLLSASPIAQAGDVPVATATATHRATGQAGVSSSRCVAPSATSATWGKPRTCVFAGILSTIVAFVVFRESGDYLVAGLKRISAELSVVQQTLTVALDNAAIVAEAVGGPASASAQVCANATQAVRAVIADPSLRNPSTLGDPQPLNMSSCVPEADPGAPPGMYAIHCGCAVLQDTQRLVDQINSASAPGGGLDAVFSSVDVAADALRAAYDFSTSVVLVSLLLHWANVLPRFRRMLAALRQGRGVGAATGQEMLEFRVLAAKLTEAGALSTGVGVVPGRFSTSSASSQGFRELHVPSGWYVNDLSVLLVTTSVYNALFSSILLSAVLTLLVFVVTWQPTMLLLVRALPAMVTSLILVAVDLVLRYCVVRPFFEEGTRLSRPRCFALYELASIGINGFSGPIVATTRMLLGIGTALLVSVRPDMQLFPTLSSFDSVHAPFISALLAEHRHNNPVLRVNTCAASPALRICLDQTP</sequence>
<protein>
    <recommendedName>
        <fullName evidence="3">Cadherin domain-containing protein</fullName>
    </recommendedName>
</protein>
<keyword evidence="5" id="KW-1185">Reference proteome</keyword>
<dbReference type="GO" id="GO:0005509">
    <property type="term" value="F:calcium ion binding"/>
    <property type="evidence" value="ECO:0007669"/>
    <property type="project" value="InterPro"/>
</dbReference>
<feature type="transmembrane region" description="Helical" evidence="2">
    <location>
        <begin position="1054"/>
        <end position="1075"/>
    </location>
</feature>